<dbReference type="InterPro" id="IPR001005">
    <property type="entry name" value="SANT/Myb"/>
</dbReference>
<proteinExistence type="predicted"/>
<dbReference type="CDD" id="cd00167">
    <property type="entry name" value="SANT"/>
    <property type="match status" value="2"/>
</dbReference>
<dbReference type="GO" id="GO:0006450">
    <property type="term" value="P:regulation of translational fidelity"/>
    <property type="evidence" value="ECO:0007669"/>
    <property type="project" value="InterPro"/>
</dbReference>
<feature type="domain" description="Myb-like" evidence="2">
    <location>
        <begin position="277"/>
        <end position="319"/>
    </location>
</feature>
<dbReference type="InterPro" id="IPR044634">
    <property type="entry name" value="Zuotin/DnaJC2"/>
</dbReference>
<comment type="caution">
    <text evidence="3">The sequence shown here is derived from an EMBL/GenBank/DDBJ whole genome shotgun (WGS) entry which is preliminary data.</text>
</comment>
<reference evidence="3 4" key="1">
    <citation type="submission" date="2020-08" db="EMBL/GenBank/DDBJ databases">
        <title>Plant Genome Project.</title>
        <authorList>
            <person name="Zhang R.-G."/>
        </authorList>
    </citation>
    <scope>NUCLEOTIDE SEQUENCE [LARGE SCALE GENOMIC DNA]</scope>
    <source>
        <tissue evidence="3">Rhizome</tissue>
    </source>
</reference>
<dbReference type="GO" id="GO:0043022">
    <property type="term" value="F:ribosome binding"/>
    <property type="evidence" value="ECO:0007669"/>
    <property type="project" value="InterPro"/>
</dbReference>
<dbReference type="Pfam" id="PF00249">
    <property type="entry name" value="Myb_DNA-binding"/>
    <property type="match status" value="1"/>
</dbReference>
<dbReference type="GO" id="GO:0051083">
    <property type="term" value="P:'de novo' cotranslational protein folding"/>
    <property type="evidence" value="ECO:0007669"/>
    <property type="project" value="InterPro"/>
</dbReference>
<name>A0A8J5L7W0_ZINOF</name>
<feature type="compositionally biased region" description="Basic and acidic residues" evidence="1">
    <location>
        <begin position="112"/>
        <end position="123"/>
    </location>
</feature>
<dbReference type="PANTHER" id="PTHR43999">
    <property type="entry name" value="DNAJ HOMOLOG SUBFAMILY C MEMBER 2"/>
    <property type="match status" value="1"/>
</dbReference>
<dbReference type="Pfam" id="PF23082">
    <property type="entry name" value="Myb_DNA-binding_2"/>
    <property type="match status" value="1"/>
</dbReference>
<dbReference type="Proteomes" id="UP000734854">
    <property type="component" value="Unassembled WGS sequence"/>
</dbReference>
<accession>A0A8J5L7W0</accession>
<dbReference type="AlphaFoldDB" id="A0A8J5L7W0"/>
<dbReference type="PANTHER" id="PTHR43999:SF3">
    <property type="entry name" value="TRANSCRIPTION FACTOR MAMYB"/>
    <property type="match status" value="1"/>
</dbReference>
<feature type="region of interest" description="Disordered" evidence="1">
    <location>
        <begin position="157"/>
        <end position="178"/>
    </location>
</feature>
<dbReference type="PROSITE" id="PS50090">
    <property type="entry name" value="MYB_LIKE"/>
    <property type="match status" value="1"/>
</dbReference>
<evidence type="ECO:0000256" key="1">
    <source>
        <dbReference type="SAM" id="MobiDB-lite"/>
    </source>
</evidence>
<evidence type="ECO:0000259" key="2">
    <source>
        <dbReference type="PROSITE" id="PS50090"/>
    </source>
</evidence>
<organism evidence="3 4">
    <name type="scientific">Zingiber officinale</name>
    <name type="common">Ginger</name>
    <name type="synonym">Amomum zingiber</name>
    <dbReference type="NCBI Taxonomy" id="94328"/>
    <lineage>
        <taxon>Eukaryota</taxon>
        <taxon>Viridiplantae</taxon>
        <taxon>Streptophyta</taxon>
        <taxon>Embryophyta</taxon>
        <taxon>Tracheophyta</taxon>
        <taxon>Spermatophyta</taxon>
        <taxon>Magnoliopsida</taxon>
        <taxon>Liliopsida</taxon>
        <taxon>Zingiberales</taxon>
        <taxon>Zingiberaceae</taxon>
        <taxon>Zingiber</taxon>
    </lineage>
</organism>
<dbReference type="InterPro" id="IPR009057">
    <property type="entry name" value="Homeodomain-like_sf"/>
</dbReference>
<evidence type="ECO:0000313" key="4">
    <source>
        <dbReference type="Proteomes" id="UP000734854"/>
    </source>
</evidence>
<dbReference type="GO" id="GO:0005829">
    <property type="term" value="C:cytosol"/>
    <property type="evidence" value="ECO:0007669"/>
    <property type="project" value="TreeGrafter"/>
</dbReference>
<gene>
    <name evidence="3" type="ORF">ZIOFF_034514</name>
</gene>
<protein>
    <recommendedName>
        <fullName evidence="2">Myb-like domain-containing protein</fullName>
    </recommendedName>
</protein>
<dbReference type="EMBL" id="JACMSC010000009">
    <property type="protein sequence ID" value="KAG6509123.1"/>
    <property type="molecule type" value="Genomic_DNA"/>
</dbReference>
<dbReference type="GO" id="GO:0030544">
    <property type="term" value="F:Hsp70 protein binding"/>
    <property type="evidence" value="ECO:0007669"/>
    <property type="project" value="InterPro"/>
</dbReference>
<dbReference type="SUPFAM" id="SSF46689">
    <property type="entry name" value="Homeodomain-like"/>
    <property type="match status" value="2"/>
</dbReference>
<dbReference type="SMART" id="SM00717">
    <property type="entry name" value="SANT"/>
    <property type="match status" value="2"/>
</dbReference>
<evidence type="ECO:0000313" key="3">
    <source>
        <dbReference type="EMBL" id="KAG6509123.1"/>
    </source>
</evidence>
<dbReference type="Gene3D" id="1.10.10.60">
    <property type="entry name" value="Homeodomain-like"/>
    <property type="match status" value="2"/>
</dbReference>
<dbReference type="FunFam" id="1.10.10.60:FF:000416">
    <property type="entry name" value="Myb family transcription factor"/>
    <property type="match status" value="1"/>
</dbReference>
<keyword evidence="4" id="KW-1185">Reference proteome</keyword>
<sequence length="335" mass="37571">MLMYSFISCLIKMEDFIIFYDPFSAGPIDMEGGICRDDMHSPICISSFVKFKILGTPLSAYQIESRFVSWVRRMFHLANFASEIKNGGSISICRVKINFELESNPLPDPEPAPDHSDLDDPKKRIQGRRARSKKPEDPPPPPLVPVVSAMAKIKDPILDNDSGSADHVKSEQNEEEKEWTVEDYELLKRQISKHPVGEPRRWERIAEAFRGQHGLDSVITTAKSLSEKRPASGDSYQQFLKQRKPVDKRVVAAELELPLQVGENGDSTKENGGGAEKWSSGEDIALLNALKTFPKDVSMRWEKVAAAVPGKSKVACMKRVAELKRNFRTSKVTDA</sequence>
<feature type="region of interest" description="Disordered" evidence="1">
    <location>
        <begin position="104"/>
        <end position="144"/>
    </location>
</feature>